<evidence type="ECO:0000256" key="1">
    <source>
        <dbReference type="SAM" id="SignalP"/>
    </source>
</evidence>
<reference evidence="2" key="1">
    <citation type="journal article" date="2014" name="Int. J. Syst. Evol. Microbiol.">
        <title>Complete genome sequence of Corynebacterium casei LMG S-19264T (=DSM 44701T), isolated from a smear-ripened cheese.</title>
        <authorList>
            <consortium name="US DOE Joint Genome Institute (JGI-PGF)"/>
            <person name="Walter F."/>
            <person name="Albersmeier A."/>
            <person name="Kalinowski J."/>
            <person name="Ruckert C."/>
        </authorList>
    </citation>
    <scope>NUCLEOTIDE SEQUENCE</scope>
    <source>
        <strain evidence="2">KCTC 12988</strain>
    </source>
</reference>
<dbReference type="Proteomes" id="UP000644507">
    <property type="component" value="Unassembled WGS sequence"/>
</dbReference>
<evidence type="ECO:0008006" key="4">
    <source>
        <dbReference type="Google" id="ProtNLM"/>
    </source>
</evidence>
<organism evidence="2 3">
    <name type="scientific">Roseibacillus persicicus</name>
    <dbReference type="NCBI Taxonomy" id="454148"/>
    <lineage>
        <taxon>Bacteria</taxon>
        <taxon>Pseudomonadati</taxon>
        <taxon>Verrucomicrobiota</taxon>
        <taxon>Verrucomicrobiia</taxon>
        <taxon>Verrucomicrobiales</taxon>
        <taxon>Verrucomicrobiaceae</taxon>
        <taxon>Roseibacillus</taxon>
    </lineage>
</organism>
<comment type="caution">
    <text evidence="2">The sequence shown here is derived from an EMBL/GenBank/DDBJ whole genome shotgun (WGS) entry which is preliminary data.</text>
</comment>
<dbReference type="PANTHER" id="PTHR36453">
    <property type="entry name" value="SECRETED PROTEIN-RELATED"/>
    <property type="match status" value="1"/>
</dbReference>
<dbReference type="Gene3D" id="2.160.20.10">
    <property type="entry name" value="Single-stranded right-handed beta-helix, Pectin lyase-like"/>
    <property type="match status" value="2"/>
</dbReference>
<proteinExistence type="predicted"/>
<protein>
    <recommendedName>
        <fullName evidence="4">Right handed beta helix domain-containing protein</fullName>
    </recommendedName>
</protein>
<feature type="signal peptide" evidence="1">
    <location>
        <begin position="1"/>
        <end position="21"/>
    </location>
</feature>
<name>A0A918TYE6_9BACT</name>
<reference evidence="2" key="2">
    <citation type="submission" date="2020-09" db="EMBL/GenBank/DDBJ databases">
        <authorList>
            <person name="Sun Q."/>
            <person name="Kim S."/>
        </authorList>
    </citation>
    <scope>NUCLEOTIDE SEQUENCE</scope>
    <source>
        <strain evidence="2">KCTC 12988</strain>
    </source>
</reference>
<dbReference type="InterPro" id="IPR012334">
    <property type="entry name" value="Pectin_lyas_fold"/>
</dbReference>
<keyword evidence="3" id="KW-1185">Reference proteome</keyword>
<dbReference type="EMBL" id="BMXI01000020">
    <property type="protein sequence ID" value="GHC65864.1"/>
    <property type="molecule type" value="Genomic_DNA"/>
</dbReference>
<evidence type="ECO:0000313" key="3">
    <source>
        <dbReference type="Proteomes" id="UP000644507"/>
    </source>
</evidence>
<dbReference type="InterPro" id="IPR011050">
    <property type="entry name" value="Pectin_lyase_fold/virulence"/>
</dbReference>
<keyword evidence="1" id="KW-0732">Signal</keyword>
<feature type="chain" id="PRO_5037549061" description="Right handed beta helix domain-containing protein" evidence="1">
    <location>
        <begin position="22"/>
        <end position="766"/>
    </location>
</feature>
<dbReference type="PANTHER" id="PTHR36453:SF1">
    <property type="entry name" value="RIGHT HANDED BETA HELIX DOMAIN-CONTAINING PROTEIN"/>
    <property type="match status" value="1"/>
</dbReference>
<accession>A0A918TYE6</accession>
<dbReference type="SUPFAM" id="SSF51126">
    <property type="entry name" value="Pectin lyase-like"/>
    <property type="match status" value="1"/>
</dbReference>
<evidence type="ECO:0000313" key="2">
    <source>
        <dbReference type="EMBL" id="GHC65864.1"/>
    </source>
</evidence>
<sequence length="766" mass="85196">MKLSICLALSLSIFPVFSQQAEPQVANIFVSPDGNDENSGLESAPKASVNGALRTLRALRQEGELTEEFQVNVWLRSGRYRVEETVTLRAGDSGTAEKPFRIAAWPNEKVVFDGREPIERSLFAPVEDSATLERLAETARGEVLVAEIPEGDLHRLLALPESQVSFGSRMLQIARYPDLGFATFAKVLKKDSRIANEVGTREEPKGATVTLNPAVPKEWAAEVKTSEKARLSGYITETWAKGSFVIADMDGSNGAITMRDATGYGLPRPHGSRAFLENVLPALDRPGEWFYDVAARKLFLWPPTDLAQDEVIGVWAGTDAFTINGASHVKIENIAFENFGGRPNGSGVLNIRSGTDNLVAGCRIQNVAAPMTAFNITGGVRNRILGCDIFDVANASRLNGGSYNAEGFTAGENTIENCHFTQIYSTDFYGKVCGMGGAGNVFRNNLVHNHNGQIVTIAGVEHLVEKNEVFNTGIEEGDGGAFYQGAMMSSWGNTFRHNFFHHIMCVPKMYTRAAIFSDDGDCGDHVIGNVFYKAGEGFKTNTGSGHLAEDNITIKGIHAFQFLSGRSESRYQRYTGFLEDNPTSSEKENLIGKMLKVIGTEGWEEGAKTENWHHYVSPFWQERYPRMKSLFATWQKEKRIRVLNEVRNNHAFGFGDRNPHAIPEFTKQSGNTSRRSLSIFKDPDKLNFAYKRKRPSWAPDIPFAEIGIYQDPYRPEVPDKDRYREAVAEFWEKETSAPPREYVVKEVNQRSYFNTGKLVLGLLDEE</sequence>
<gene>
    <name evidence="2" type="ORF">GCM10007100_37040</name>
</gene>
<dbReference type="RefSeq" id="WP_189573633.1">
    <property type="nucleotide sequence ID" value="NZ_BMXI01000020.1"/>
</dbReference>
<dbReference type="AlphaFoldDB" id="A0A918TYE6"/>